<dbReference type="PANTHER" id="PTHR33199:SF6">
    <property type="entry name" value="MACPF DOMAIN PROTEIN"/>
    <property type="match status" value="1"/>
</dbReference>
<gene>
    <name evidence="2" type="ORF">DH2020_037850</name>
</gene>
<reference evidence="2 3" key="1">
    <citation type="journal article" date="2021" name="Comput. Struct. Biotechnol. J.">
        <title>De novo genome assembly of the potent medicinal plant Rehmannia glutinosa using nanopore technology.</title>
        <authorList>
            <person name="Ma L."/>
            <person name="Dong C."/>
            <person name="Song C."/>
            <person name="Wang X."/>
            <person name="Zheng X."/>
            <person name="Niu Y."/>
            <person name="Chen S."/>
            <person name="Feng W."/>
        </authorList>
    </citation>
    <scope>NUCLEOTIDE SEQUENCE [LARGE SCALE GENOMIC DNA]</scope>
    <source>
        <strain evidence="2">DH-2019</strain>
    </source>
</reference>
<evidence type="ECO:0000313" key="2">
    <source>
        <dbReference type="EMBL" id="KAK6128414.1"/>
    </source>
</evidence>
<proteinExistence type="predicted"/>
<evidence type="ECO:0000259" key="1">
    <source>
        <dbReference type="PROSITE" id="PS51412"/>
    </source>
</evidence>
<accession>A0ABR0V1G9</accession>
<dbReference type="EMBL" id="JABTTQ020001741">
    <property type="protein sequence ID" value="KAK6128414.1"/>
    <property type="molecule type" value="Genomic_DNA"/>
</dbReference>
<dbReference type="Pfam" id="PF01823">
    <property type="entry name" value="MACPF"/>
    <property type="match status" value="1"/>
</dbReference>
<dbReference type="InterPro" id="IPR020864">
    <property type="entry name" value="MACPF"/>
</dbReference>
<evidence type="ECO:0000313" key="3">
    <source>
        <dbReference type="Proteomes" id="UP001318860"/>
    </source>
</evidence>
<dbReference type="Proteomes" id="UP001318860">
    <property type="component" value="Unassembled WGS sequence"/>
</dbReference>
<name>A0ABR0V1G9_REHGL</name>
<dbReference type="InterPro" id="IPR044663">
    <property type="entry name" value="CAD1/NSL1-like"/>
</dbReference>
<comment type="caution">
    <text evidence="2">The sequence shown here is derived from an EMBL/GenBank/DDBJ whole genome shotgun (WGS) entry which is preliminary data.</text>
</comment>
<sequence>MANKEAAPPKLIAVTEAAVNSIGLGFDMVMDCRLEYGKNPDGLRLIDICDDRVRDLAVPGGISVPNVPECIKCGKGDRMRFRSDVLSFQQMSEHFNQEMSLSGKIPTGHFNAAFEFTGQWQKDAAYTRALAFDGVYITLYSVELEKSQMVLSEHVKQAVPLTWDPVALTKFIGKYGTHIVTGVKVGGKEVVYVKQHHSSHLQADGVQKRLKDVADKRFSCFTAYVYELFLTADKPPIEALHQFLDFQVAKKWAPVYGELSLVPVRKQQSIASLQFSFLGPKLYVNTDLVDAGKNPVTGARLYLEGRRSNCLAIHLQHLSSCPKSFQLLTESTNTSGTSFDQSYHEKVRWKMFSHVCTAPVESDDDLSIVTGAQFQVKKSGLHDVLFLLLQFSRATGSLVMRKQEWSGVSDHYEKSGLISSLISSISVTSQKEPPKPSDININSALYPEGPPVPAAMRELLRFVDTKEMTRGPLDPPGFWVVSGARLVIEKGKICLSIKYSLLTMDLPVEEIEMQG</sequence>
<organism evidence="2 3">
    <name type="scientific">Rehmannia glutinosa</name>
    <name type="common">Chinese foxglove</name>
    <dbReference type="NCBI Taxonomy" id="99300"/>
    <lineage>
        <taxon>Eukaryota</taxon>
        <taxon>Viridiplantae</taxon>
        <taxon>Streptophyta</taxon>
        <taxon>Embryophyta</taxon>
        <taxon>Tracheophyta</taxon>
        <taxon>Spermatophyta</taxon>
        <taxon>Magnoliopsida</taxon>
        <taxon>eudicotyledons</taxon>
        <taxon>Gunneridae</taxon>
        <taxon>Pentapetalae</taxon>
        <taxon>asterids</taxon>
        <taxon>lamiids</taxon>
        <taxon>Lamiales</taxon>
        <taxon>Orobanchaceae</taxon>
        <taxon>Rehmannieae</taxon>
        <taxon>Rehmannia</taxon>
    </lineage>
</organism>
<dbReference type="PANTHER" id="PTHR33199">
    <property type="entry name" value="MACPF DOMAIN-CONTAINING PROTEIN CAD1"/>
    <property type="match status" value="1"/>
</dbReference>
<dbReference type="PROSITE" id="PS51412">
    <property type="entry name" value="MACPF_2"/>
    <property type="match status" value="1"/>
</dbReference>
<feature type="domain" description="MACPF" evidence="1">
    <location>
        <begin position="4"/>
        <end position="333"/>
    </location>
</feature>
<keyword evidence="3" id="KW-1185">Reference proteome</keyword>
<protein>
    <recommendedName>
        <fullName evidence="1">MACPF domain-containing protein</fullName>
    </recommendedName>
</protein>